<evidence type="ECO:0000313" key="1">
    <source>
        <dbReference type="EnsemblPlants" id="EMT06282"/>
    </source>
</evidence>
<name>M8BTP5_AEGTA</name>
<accession>M8BTP5</accession>
<sequence>MPPTSAAPFLDAHAAHARRPYLHFLPLLIVAYARPTNLGSPTPPHPPAATTSFSSMCGPAGPPSTHVCGCNKLQCISVWPIKEFFWKALLREVQSEWGLSDDEDAPLAAFSISGDDAPLLWISSNS</sequence>
<proteinExistence type="predicted"/>
<dbReference type="AlphaFoldDB" id="M8BTP5"/>
<dbReference type="EnsemblPlants" id="EMT06282">
    <property type="protein sequence ID" value="EMT06282"/>
    <property type="gene ID" value="F775_24685"/>
</dbReference>
<reference evidence="1" key="1">
    <citation type="submission" date="2015-06" db="UniProtKB">
        <authorList>
            <consortium name="EnsemblPlants"/>
        </authorList>
    </citation>
    <scope>IDENTIFICATION</scope>
</reference>
<organism evidence="1">
    <name type="scientific">Aegilops tauschii</name>
    <name type="common">Tausch's goatgrass</name>
    <name type="synonym">Aegilops squarrosa</name>
    <dbReference type="NCBI Taxonomy" id="37682"/>
    <lineage>
        <taxon>Eukaryota</taxon>
        <taxon>Viridiplantae</taxon>
        <taxon>Streptophyta</taxon>
        <taxon>Embryophyta</taxon>
        <taxon>Tracheophyta</taxon>
        <taxon>Spermatophyta</taxon>
        <taxon>Magnoliopsida</taxon>
        <taxon>Liliopsida</taxon>
        <taxon>Poales</taxon>
        <taxon>Poaceae</taxon>
        <taxon>BOP clade</taxon>
        <taxon>Pooideae</taxon>
        <taxon>Triticodae</taxon>
        <taxon>Triticeae</taxon>
        <taxon>Triticinae</taxon>
        <taxon>Aegilops</taxon>
    </lineage>
</organism>
<protein>
    <submittedName>
        <fullName evidence="1">Uncharacterized protein</fullName>
    </submittedName>
</protein>